<accession>A0A6G1ISX6</accession>
<evidence type="ECO:0000313" key="1">
    <source>
        <dbReference type="EMBL" id="KAF2681357.1"/>
    </source>
</evidence>
<gene>
    <name evidence="1" type="ORF">K458DRAFT_392150</name>
</gene>
<dbReference type="Proteomes" id="UP000799291">
    <property type="component" value="Unassembled WGS sequence"/>
</dbReference>
<proteinExistence type="predicted"/>
<sequence length="210" mass="24058">MALDIHQILALLPGAGDRFKKEAKVADSKLILDLRTLFNDVPFWLRRPILQRQADNRAYAHDGRSTKENRHRYPPQYLHQHAGENRPMRTSDDPVDGDITYYVWDTLEIEETSFGNDFPPGYCLTDSGVSAKGAKGALFKETYDEAHDRPNLFKYRGRTHLYCFPRGREDLLFAAYYKGGDSETDTHPDDTSTRDNGARELLDLPPKILL</sequence>
<reference evidence="1" key="1">
    <citation type="journal article" date="2020" name="Stud. Mycol.">
        <title>101 Dothideomycetes genomes: a test case for predicting lifestyles and emergence of pathogens.</title>
        <authorList>
            <person name="Haridas S."/>
            <person name="Albert R."/>
            <person name="Binder M."/>
            <person name="Bloem J."/>
            <person name="Labutti K."/>
            <person name="Salamov A."/>
            <person name="Andreopoulos B."/>
            <person name="Baker S."/>
            <person name="Barry K."/>
            <person name="Bills G."/>
            <person name="Bluhm B."/>
            <person name="Cannon C."/>
            <person name="Castanera R."/>
            <person name="Culley D."/>
            <person name="Daum C."/>
            <person name="Ezra D."/>
            <person name="Gonzalez J."/>
            <person name="Henrissat B."/>
            <person name="Kuo A."/>
            <person name="Liang C."/>
            <person name="Lipzen A."/>
            <person name="Lutzoni F."/>
            <person name="Magnuson J."/>
            <person name="Mondo S."/>
            <person name="Nolan M."/>
            <person name="Ohm R."/>
            <person name="Pangilinan J."/>
            <person name="Park H.-J."/>
            <person name="Ramirez L."/>
            <person name="Alfaro M."/>
            <person name="Sun H."/>
            <person name="Tritt A."/>
            <person name="Yoshinaga Y."/>
            <person name="Zwiers L.-H."/>
            <person name="Turgeon B."/>
            <person name="Goodwin S."/>
            <person name="Spatafora J."/>
            <person name="Crous P."/>
            <person name="Grigoriev I."/>
        </authorList>
    </citation>
    <scope>NUCLEOTIDE SEQUENCE</scope>
    <source>
        <strain evidence="1">CBS 122367</strain>
    </source>
</reference>
<organism evidence="1 2">
    <name type="scientific">Lentithecium fluviatile CBS 122367</name>
    <dbReference type="NCBI Taxonomy" id="1168545"/>
    <lineage>
        <taxon>Eukaryota</taxon>
        <taxon>Fungi</taxon>
        <taxon>Dikarya</taxon>
        <taxon>Ascomycota</taxon>
        <taxon>Pezizomycotina</taxon>
        <taxon>Dothideomycetes</taxon>
        <taxon>Pleosporomycetidae</taxon>
        <taxon>Pleosporales</taxon>
        <taxon>Massarineae</taxon>
        <taxon>Lentitheciaceae</taxon>
        <taxon>Lentithecium</taxon>
    </lineage>
</organism>
<keyword evidence="2" id="KW-1185">Reference proteome</keyword>
<dbReference type="AlphaFoldDB" id="A0A6G1ISX6"/>
<name>A0A6G1ISX6_9PLEO</name>
<evidence type="ECO:0000313" key="2">
    <source>
        <dbReference type="Proteomes" id="UP000799291"/>
    </source>
</evidence>
<protein>
    <submittedName>
        <fullName evidence="1">Uncharacterized protein</fullName>
    </submittedName>
</protein>
<dbReference type="EMBL" id="MU005592">
    <property type="protein sequence ID" value="KAF2681357.1"/>
    <property type="molecule type" value="Genomic_DNA"/>
</dbReference>